<dbReference type="EMBL" id="HBUE01264528">
    <property type="protein sequence ID" value="CAG6560773.1"/>
    <property type="molecule type" value="Transcribed_RNA"/>
</dbReference>
<dbReference type="AlphaFoldDB" id="A0A8D8IWC8"/>
<dbReference type="EMBL" id="HBUE01159401">
    <property type="protein sequence ID" value="CAG6509396.1"/>
    <property type="molecule type" value="Transcribed_RNA"/>
</dbReference>
<dbReference type="EMBL" id="HBUE01159391">
    <property type="protein sequence ID" value="CAG6509392.1"/>
    <property type="molecule type" value="Transcribed_RNA"/>
</dbReference>
<sequence length="150" mass="17162">MLQKLFLFPDKKRKPLALILEKTCISRPFRPDFSWFSRPSLTNTSTLLPSAISHPLLPAAPPRRAAASWLATPRPTNSARSRYRQTSGPRRQFLRAATSRRPHRGLVSAASRRTRLLRVRADLFRFRRENKLLVVRVAIGPLVNADDRRG</sequence>
<proteinExistence type="predicted"/>
<accession>A0A8D8IWC8</accession>
<organism evidence="2">
    <name type="scientific">Culex pipiens</name>
    <name type="common">House mosquito</name>
    <dbReference type="NCBI Taxonomy" id="7175"/>
    <lineage>
        <taxon>Eukaryota</taxon>
        <taxon>Metazoa</taxon>
        <taxon>Ecdysozoa</taxon>
        <taxon>Arthropoda</taxon>
        <taxon>Hexapoda</taxon>
        <taxon>Insecta</taxon>
        <taxon>Pterygota</taxon>
        <taxon>Neoptera</taxon>
        <taxon>Endopterygota</taxon>
        <taxon>Diptera</taxon>
        <taxon>Nematocera</taxon>
        <taxon>Culicoidea</taxon>
        <taxon>Culicidae</taxon>
        <taxon>Culicinae</taxon>
        <taxon>Culicini</taxon>
        <taxon>Culex</taxon>
        <taxon>Culex</taxon>
    </lineage>
</organism>
<reference evidence="2" key="1">
    <citation type="submission" date="2021-05" db="EMBL/GenBank/DDBJ databases">
        <authorList>
            <person name="Alioto T."/>
            <person name="Alioto T."/>
            <person name="Gomez Garrido J."/>
        </authorList>
    </citation>
    <scope>NUCLEOTIDE SEQUENCE</scope>
</reference>
<feature type="region of interest" description="Disordered" evidence="1">
    <location>
        <begin position="71"/>
        <end position="90"/>
    </location>
</feature>
<evidence type="ECO:0000313" key="2">
    <source>
        <dbReference type="EMBL" id="CAG6560773.1"/>
    </source>
</evidence>
<protein>
    <submittedName>
        <fullName evidence="2">(northern house mosquito) hypothetical protein</fullName>
    </submittedName>
</protein>
<feature type="compositionally biased region" description="Polar residues" evidence="1">
    <location>
        <begin position="74"/>
        <end position="89"/>
    </location>
</feature>
<dbReference type="EMBL" id="HBUE01264527">
    <property type="protein sequence ID" value="CAG6560772.1"/>
    <property type="molecule type" value="Transcribed_RNA"/>
</dbReference>
<dbReference type="EMBL" id="HBUE01159392">
    <property type="protein sequence ID" value="CAG6509393.1"/>
    <property type="molecule type" value="Transcribed_RNA"/>
</dbReference>
<name>A0A8D8IWC8_CULPI</name>
<evidence type="ECO:0000256" key="1">
    <source>
        <dbReference type="SAM" id="MobiDB-lite"/>
    </source>
</evidence>
<dbReference type="EMBL" id="HBUE01264538">
    <property type="protein sequence ID" value="CAG6560776.1"/>
    <property type="molecule type" value="Transcribed_RNA"/>
</dbReference>
<dbReference type="EMBL" id="HBUE01060552">
    <property type="protein sequence ID" value="CAG6468416.1"/>
    <property type="molecule type" value="Transcribed_RNA"/>
</dbReference>